<name>A0A501XUG2_9SPHN</name>
<feature type="DNA-binding region" description="H-T-H motif" evidence="2">
    <location>
        <begin position="26"/>
        <end position="45"/>
    </location>
</feature>
<evidence type="ECO:0000256" key="1">
    <source>
        <dbReference type="ARBA" id="ARBA00023125"/>
    </source>
</evidence>
<feature type="domain" description="HTH tetR-type" evidence="3">
    <location>
        <begin position="3"/>
        <end position="63"/>
    </location>
</feature>
<dbReference type="GO" id="GO:0003700">
    <property type="term" value="F:DNA-binding transcription factor activity"/>
    <property type="evidence" value="ECO:0007669"/>
    <property type="project" value="TreeGrafter"/>
</dbReference>
<accession>A0A501XUG2</accession>
<reference evidence="4 5" key="1">
    <citation type="submission" date="2019-06" db="EMBL/GenBank/DDBJ databases">
        <authorList>
            <person name="Lee I."/>
            <person name="Jang G.I."/>
            <person name="Hwang C.Y."/>
        </authorList>
    </citation>
    <scope>NUCLEOTIDE SEQUENCE [LARGE SCALE GENOMIC DNA]</scope>
    <source>
        <strain evidence="4 5">PAMC 28131</strain>
    </source>
</reference>
<dbReference type="RefSeq" id="WP_140926769.1">
    <property type="nucleotide sequence ID" value="NZ_VFSU01000011.1"/>
</dbReference>
<evidence type="ECO:0000256" key="2">
    <source>
        <dbReference type="PROSITE-ProRule" id="PRU00335"/>
    </source>
</evidence>
<dbReference type="PROSITE" id="PS50977">
    <property type="entry name" value="HTH_TETR_2"/>
    <property type="match status" value="2"/>
</dbReference>
<dbReference type="Gene3D" id="1.10.357.10">
    <property type="entry name" value="Tetracycline Repressor, domain 2"/>
    <property type="match status" value="2"/>
</dbReference>
<feature type="domain" description="HTH tetR-type" evidence="3">
    <location>
        <begin position="222"/>
        <end position="282"/>
    </location>
</feature>
<evidence type="ECO:0000313" key="5">
    <source>
        <dbReference type="Proteomes" id="UP000319897"/>
    </source>
</evidence>
<dbReference type="Proteomes" id="UP000319897">
    <property type="component" value="Unassembled WGS sequence"/>
</dbReference>
<sequence>MTSSASAGLVNAARTCIVQSGIHGLSMRAVAREAGRSLGSLNYHIGDKIDLIARLIAEETAERQRLAEAWRVRTDTLDLADPCVLAAVIAAFLDEAATTRRDCTLAGCELLLDAGLDPAGYPGLAGLLEAEDGLWADCLAPALGAHATAFAAVISAYCRDELPFSLALDSSDYRLLRAATIMRVAEGFTGQGQGLALSFDRLVARCGEASADVRLPVDLPPGARRTELAALIARMIVEQGIGSISHRAVAARAETSNSSVAHHFRTREDLLQAGMGSLILGLRAELQTADRPGGERGLLLIRATHSIALSAVRDRALLPFALDMRRRRAENVRESIGRQIGGAAGLDGAGCQAAVIALVGHGMAAMARQPAVASVPMIDHIAALRTALTQAADQG</sequence>
<dbReference type="AlphaFoldDB" id="A0A501XUG2"/>
<dbReference type="OrthoDB" id="7189526at2"/>
<feature type="DNA-binding region" description="H-T-H motif" evidence="2">
    <location>
        <begin position="245"/>
        <end position="264"/>
    </location>
</feature>
<dbReference type="EMBL" id="VFSU01000011">
    <property type="protein sequence ID" value="TPE63727.1"/>
    <property type="molecule type" value="Genomic_DNA"/>
</dbReference>
<protein>
    <submittedName>
        <fullName evidence="4">TetR family transcriptional regulator</fullName>
    </submittedName>
</protein>
<dbReference type="InterPro" id="IPR001647">
    <property type="entry name" value="HTH_TetR"/>
</dbReference>
<dbReference type="GO" id="GO:0000976">
    <property type="term" value="F:transcription cis-regulatory region binding"/>
    <property type="evidence" value="ECO:0007669"/>
    <property type="project" value="TreeGrafter"/>
</dbReference>
<keyword evidence="5" id="KW-1185">Reference proteome</keyword>
<dbReference type="Pfam" id="PF00440">
    <property type="entry name" value="TetR_N"/>
    <property type="match status" value="2"/>
</dbReference>
<dbReference type="InterPro" id="IPR050109">
    <property type="entry name" value="HTH-type_TetR-like_transc_reg"/>
</dbReference>
<dbReference type="PANTHER" id="PTHR30055:SF219">
    <property type="entry name" value="TRANSCRIPTIONAL REGULATORY PROTEIN"/>
    <property type="match status" value="1"/>
</dbReference>
<dbReference type="PANTHER" id="PTHR30055">
    <property type="entry name" value="HTH-TYPE TRANSCRIPTIONAL REGULATOR RUTR"/>
    <property type="match status" value="1"/>
</dbReference>
<comment type="caution">
    <text evidence="4">The sequence shown here is derived from an EMBL/GenBank/DDBJ whole genome shotgun (WGS) entry which is preliminary data.</text>
</comment>
<organism evidence="4 5">
    <name type="scientific">Sandaracinobacter neustonicus</name>
    <dbReference type="NCBI Taxonomy" id="1715348"/>
    <lineage>
        <taxon>Bacteria</taxon>
        <taxon>Pseudomonadati</taxon>
        <taxon>Pseudomonadota</taxon>
        <taxon>Alphaproteobacteria</taxon>
        <taxon>Sphingomonadales</taxon>
        <taxon>Sphingosinicellaceae</taxon>
        <taxon>Sandaracinobacter</taxon>
    </lineage>
</organism>
<evidence type="ECO:0000313" key="4">
    <source>
        <dbReference type="EMBL" id="TPE63727.1"/>
    </source>
</evidence>
<dbReference type="InterPro" id="IPR009057">
    <property type="entry name" value="Homeodomain-like_sf"/>
</dbReference>
<keyword evidence="1 2" id="KW-0238">DNA-binding</keyword>
<dbReference type="SUPFAM" id="SSF46689">
    <property type="entry name" value="Homeodomain-like"/>
    <property type="match status" value="2"/>
</dbReference>
<evidence type="ECO:0000259" key="3">
    <source>
        <dbReference type="PROSITE" id="PS50977"/>
    </source>
</evidence>
<gene>
    <name evidence="4" type="ORF">FJQ54_02410</name>
</gene>
<proteinExistence type="predicted"/>